<gene>
    <name evidence="2" type="ORF">DU002_03305</name>
</gene>
<dbReference type="PANTHER" id="PTHR38602:SF1">
    <property type="entry name" value="INNER MEMBRANE PROTEIN"/>
    <property type="match status" value="1"/>
</dbReference>
<feature type="transmembrane region" description="Helical" evidence="1">
    <location>
        <begin position="42"/>
        <end position="62"/>
    </location>
</feature>
<comment type="caution">
    <text evidence="2">The sequence shown here is derived from an EMBL/GenBank/DDBJ whole genome shotgun (WGS) entry which is preliminary data.</text>
</comment>
<sequence length="66" mass="7358">MLTTGLLIGFALLLVVEGVGPLMFPNRWSRLLRRMSAQSPELLRQIGLVMVSAGLLLLWLILRQKG</sequence>
<dbReference type="OrthoDB" id="9182237at2"/>
<keyword evidence="1" id="KW-0812">Transmembrane</keyword>
<name>A0A368NLN3_9GAMM</name>
<dbReference type="AlphaFoldDB" id="A0A368NLN3"/>
<dbReference type="Pfam" id="PF09838">
    <property type="entry name" value="DUF2065"/>
    <property type="match status" value="1"/>
</dbReference>
<protein>
    <submittedName>
        <fullName evidence="2">DUF2065 domain-containing protein</fullName>
    </submittedName>
</protein>
<evidence type="ECO:0000313" key="2">
    <source>
        <dbReference type="EMBL" id="RCU51512.1"/>
    </source>
</evidence>
<dbReference type="EMBL" id="QPID01000002">
    <property type="protein sequence ID" value="RCU51512.1"/>
    <property type="molecule type" value="Genomic_DNA"/>
</dbReference>
<keyword evidence="1" id="KW-0472">Membrane</keyword>
<evidence type="ECO:0000313" key="3">
    <source>
        <dbReference type="Proteomes" id="UP000252558"/>
    </source>
</evidence>
<reference evidence="2 3" key="1">
    <citation type="submission" date="2018-07" db="EMBL/GenBank/DDBJ databases">
        <title>Corallincola holothuriorum sp. nov., a new facultative anaerobe isolated from sea cucumber Apostichopus japonicus.</title>
        <authorList>
            <person name="Xia H."/>
        </authorList>
    </citation>
    <scope>NUCLEOTIDE SEQUENCE [LARGE SCALE GENOMIC DNA]</scope>
    <source>
        <strain evidence="2 3">C4</strain>
    </source>
</reference>
<keyword evidence="1" id="KW-1133">Transmembrane helix</keyword>
<dbReference type="InterPro" id="IPR019201">
    <property type="entry name" value="DUF2065"/>
</dbReference>
<dbReference type="Proteomes" id="UP000252558">
    <property type="component" value="Unassembled WGS sequence"/>
</dbReference>
<evidence type="ECO:0000256" key="1">
    <source>
        <dbReference type="SAM" id="Phobius"/>
    </source>
</evidence>
<dbReference type="RefSeq" id="WP_114336941.1">
    <property type="nucleotide sequence ID" value="NZ_QPID01000002.1"/>
</dbReference>
<proteinExistence type="predicted"/>
<organism evidence="2 3">
    <name type="scientific">Corallincola holothuriorum</name>
    <dbReference type="NCBI Taxonomy" id="2282215"/>
    <lineage>
        <taxon>Bacteria</taxon>
        <taxon>Pseudomonadati</taxon>
        <taxon>Pseudomonadota</taxon>
        <taxon>Gammaproteobacteria</taxon>
        <taxon>Alteromonadales</taxon>
        <taxon>Psychromonadaceae</taxon>
        <taxon>Corallincola</taxon>
    </lineage>
</organism>
<accession>A0A368NLN3</accession>
<dbReference type="PANTHER" id="PTHR38602">
    <property type="entry name" value="INNER MEMBRANE PROTEIN-RELATED"/>
    <property type="match status" value="1"/>
</dbReference>
<keyword evidence="3" id="KW-1185">Reference proteome</keyword>